<dbReference type="InterPro" id="IPR004117">
    <property type="entry name" value="7tm6_olfct_rcpt"/>
</dbReference>
<dbReference type="GO" id="GO:0005549">
    <property type="term" value="F:odorant binding"/>
    <property type="evidence" value="ECO:0007669"/>
    <property type="project" value="InterPro"/>
</dbReference>
<proteinExistence type="inferred from homology"/>
<evidence type="ECO:0000256" key="3">
    <source>
        <dbReference type="ARBA" id="ARBA00022606"/>
    </source>
</evidence>
<evidence type="ECO:0000256" key="6">
    <source>
        <dbReference type="ARBA" id="ARBA00022989"/>
    </source>
</evidence>
<dbReference type="EMBL" id="OU895878">
    <property type="protein sequence ID" value="CAG9803671.1"/>
    <property type="molecule type" value="Genomic_DNA"/>
</dbReference>
<dbReference type="GO" id="GO:0007165">
    <property type="term" value="P:signal transduction"/>
    <property type="evidence" value="ECO:0007669"/>
    <property type="project" value="UniProtKB-KW"/>
</dbReference>
<comment type="similarity">
    <text evidence="10">Belongs to the insect chemoreceptor superfamily. Heteromeric odorant receptor channel (TC 1.A.69) family.</text>
</comment>
<reference evidence="11" key="1">
    <citation type="submission" date="2022-01" db="EMBL/GenBank/DDBJ databases">
        <authorList>
            <person name="King R."/>
        </authorList>
    </citation>
    <scope>NUCLEOTIDE SEQUENCE</scope>
</reference>
<evidence type="ECO:0000256" key="7">
    <source>
        <dbReference type="ARBA" id="ARBA00023136"/>
    </source>
</evidence>
<evidence type="ECO:0000313" key="12">
    <source>
        <dbReference type="Proteomes" id="UP001153620"/>
    </source>
</evidence>
<gene>
    <name evidence="11" type="ORF">CHIRRI_LOCUS6569</name>
</gene>
<reference evidence="11" key="2">
    <citation type="submission" date="2022-10" db="EMBL/GenBank/DDBJ databases">
        <authorList>
            <consortium name="ENA_rothamsted_submissions"/>
            <consortium name="culmorum"/>
            <person name="King R."/>
        </authorList>
    </citation>
    <scope>NUCLEOTIDE SEQUENCE</scope>
</reference>
<keyword evidence="6 10" id="KW-1133">Transmembrane helix</keyword>
<keyword evidence="5 10" id="KW-0552">Olfaction</keyword>
<keyword evidence="8 10" id="KW-0675">Receptor</keyword>
<dbReference type="PANTHER" id="PTHR21137:SF35">
    <property type="entry name" value="ODORANT RECEPTOR 19A-RELATED"/>
    <property type="match status" value="1"/>
</dbReference>
<keyword evidence="9 10" id="KW-0807">Transducer</keyword>
<keyword evidence="4 10" id="KW-0812">Transmembrane</keyword>
<name>A0A9N9RTY5_9DIPT</name>
<dbReference type="GO" id="GO:0004984">
    <property type="term" value="F:olfactory receptor activity"/>
    <property type="evidence" value="ECO:0007669"/>
    <property type="project" value="InterPro"/>
</dbReference>
<dbReference type="Pfam" id="PF02949">
    <property type="entry name" value="7tm_6"/>
    <property type="match status" value="1"/>
</dbReference>
<keyword evidence="7 10" id="KW-0472">Membrane</keyword>
<keyword evidence="2" id="KW-1003">Cell membrane</keyword>
<dbReference type="OrthoDB" id="7760781at2759"/>
<feature type="transmembrane region" description="Helical" evidence="10">
    <location>
        <begin position="98"/>
        <end position="118"/>
    </location>
</feature>
<evidence type="ECO:0000256" key="5">
    <source>
        <dbReference type="ARBA" id="ARBA00022725"/>
    </source>
</evidence>
<dbReference type="GO" id="GO:0005886">
    <property type="term" value="C:plasma membrane"/>
    <property type="evidence" value="ECO:0007669"/>
    <property type="project" value="UniProtKB-SubCell"/>
</dbReference>
<dbReference type="Proteomes" id="UP001153620">
    <property type="component" value="Chromosome 2"/>
</dbReference>
<feature type="transmembrane region" description="Helical" evidence="10">
    <location>
        <begin position="315"/>
        <end position="337"/>
    </location>
</feature>
<feature type="transmembrane region" description="Helical" evidence="10">
    <location>
        <begin position="285"/>
        <end position="309"/>
    </location>
</feature>
<keyword evidence="12" id="KW-1185">Reference proteome</keyword>
<evidence type="ECO:0000256" key="10">
    <source>
        <dbReference type="RuleBase" id="RU351113"/>
    </source>
</evidence>
<keyword evidence="3 10" id="KW-0716">Sensory transduction</keyword>
<evidence type="ECO:0000256" key="1">
    <source>
        <dbReference type="ARBA" id="ARBA00004651"/>
    </source>
</evidence>
<evidence type="ECO:0000256" key="9">
    <source>
        <dbReference type="ARBA" id="ARBA00023224"/>
    </source>
</evidence>
<evidence type="ECO:0000313" key="11">
    <source>
        <dbReference type="EMBL" id="CAG9803671.1"/>
    </source>
</evidence>
<comment type="subcellular location">
    <subcellularLocation>
        <location evidence="1 10">Cell membrane</location>
        <topology evidence="1 10">Multi-pass membrane protein</topology>
    </subcellularLocation>
</comment>
<feature type="transmembrane region" description="Helical" evidence="10">
    <location>
        <begin position="164"/>
        <end position="191"/>
    </location>
</feature>
<dbReference type="AlphaFoldDB" id="A0A9N9RTY5"/>
<organism evidence="11 12">
    <name type="scientific">Chironomus riparius</name>
    <dbReference type="NCBI Taxonomy" id="315576"/>
    <lineage>
        <taxon>Eukaryota</taxon>
        <taxon>Metazoa</taxon>
        <taxon>Ecdysozoa</taxon>
        <taxon>Arthropoda</taxon>
        <taxon>Hexapoda</taxon>
        <taxon>Insecta</taxon>
        <taxon>Pterygota</taxon>
        <taxon>Neoptera</taxon>
        <taxon>Endopterygota</taxon>
        <taxon>Diptera</taxon>
        <taxon>Nematocera</taxon>
        <taxon>Chironomoidea</taxon>
        <taxon>Chironomidae</taxon>
        <taxon>Chironominae</taxon>
        <taxon>Chironomus</taxon>
    </lineage>
</organism>
<evidence type="ECO:0000256" key="4">
    <source>
        <dbReference type="ARBA" id="ARBA00022692"/>
    </source>
</evidence>
<accession>A0A9N9RTY5</accession>
<feature type="transmembrane region" description="Helical" evidence="10">
    <location>
        <begin position="65"/>
        <end position="86"/>
    </location>
</feature>
<comment type="caution">
    <text evidence="10">Lacks conserved residue(s) required for the propagation of feature annotation.</text>
</comment>
<evidence type="ECO:0000256" key="2">
    <source>
        <dbReference type="ARBA" id="ARBA00022475"/>
    </source>
</evidence>
<dbReference type="PANTHER" id="PTHR21137">
    <property type="entry name" value="ODORANT RECEPTOR"/>
    <property type="match status" value="1"/>
</dbReference>
<protein>
    <recommendedName>
        <fullName evidence="10">Odorant receptor</fullName>
    </recommendedName>
</protein>
<sequence>MKKFFSKNHQIQEFDPKVTETVKFKKENSAIESYYRLIIKIFLVIGFDFDGKYQKSRKVSFGLKLIKLINMICIFLATFQCLTYFFTENLSDVGTLGSGTFGLYSVQTIVKIFVYFAAIDKFHQLTMDVITTYRKFKPSENDEKFFRTAYKVCPKIFFFNVFNLLFYSLTGLVRIGIATYMGTSVGSVFPYEAYWSFDPYEYLPWTLFYNAYTNVMTDFVSMICEQLFVFVVSHMVVSFERLEDELVEIIQQIDTVPSDVIKSKLPRCIDLHNELIEHSKVVNSLFGISLLGFLIQSYWTICYLIFLTTSKFSDFAILSAFALVNVSVQILMLAYFAEKLKEKSLNLSDKLSSCSDKNIDKSLAKYFILMIQVSNQPINLTASGFFKLDLPTFTTIVNTAYSYFAILRQAYKG</sequence>
<evidence type="ECO:0000256" key="8">
    <source>
        <dbReference type="ARBA" id="ARBA00023170"/>
    </source>
</evidence>